<dbReference type="EMBL" id="CAJPWZ010001645">
    <property type="protein sequence ID" value="CAG2219866.1"/>
    <property type="molecule type" value="Genomic_DNA"/>
</dbReference>
<organism evidence="2 3">
    <name type="scientific">Mytilus edulis</name>
    <name type="common">Blue mussel</name>
    <dbReference type="NCBI Taxonomy" id="6550"/>
    <lineage>
        <taxon>Eukaryota</taxon>
        <taxon>Metazoa</taxon>
        <taxon>Spiralia</taxon>
        <taxon>Lophotrochozoa</taxon>
        <taxon>Mollusca</taxon>
        <taxon>Bivalvia</taxon>
        <taxon>Autobranchia</taxon>
        <taxon>Pteriomorphia</taxon>
        <taxon>Mytilida</taxon>
        <taxon>Mytiloidea</taxon>
        <taxon>Mytilidae</taxon>
        <taxon>Mytilinae</taxon>
        <taxon>Mytilus</taxon>
    </lineage>
</organism>
<evidence type="ECO:0000313" key="2">
    <source>
        <dbReference type="EMBL" id="CAG2219866.1"/>
    </source>
</evidence>
<evidence type="ECO:0000256" key="1">
    <source>
        <dbReference type="SAM" id="MobiDB-lite"/>
    </source>
</evidence>
<dbReference type="PANTHER" id="PTHR46704">
    <property type="entry name" value="CXC DOMAIN-CONTAINING PROTEIN-RELATED"/>
    <property type="match status" value="1"/>
</dbReference>
<dbReference type="PANTHER" id="PTHR46704:SF1">
    <property type="entry name" value="TELOMERE LENGTH REGULATION PROTEIN TEL2 HOMOLOG"/>
    <property type="match status" value="1"/>
</dbReference>
<proteinExistence type="predicted"/>
<name>A0A8S3SGJ7_MYTED</name>
<feature type="region of interest" description="Disordered" evidence="1">
    <location>
        <begin position="430"/>
        <end position="452"/>
    </location>
</feature>
<protein>
    <submittedName>
        <fullName evidence="2">Uncharacterized protein</fullName>
    </submittedName>
</protein>
<reference evidence="2" key="1">
    <citation type="submission" date="2021-03" db="EMBL/GenBank/DDBJ databases">
        <authorList>
            <person name="Bekaert M."/>
        </authorList>
    </citation>
    <scope>NUCLEOTIDE SEQUENCE</scope>
</reference>
<keyword evidence="3" id="KW-1185">Reference proteome</keyword>
<feature type="region of interest" description="Disordered" evidence="1">
    <location>
        <begin position="384"/>
        <end position="409"/>
    </location>
</feature>
<dbReference type="OrthoDB" id="6069878at2759"/>
<accession>A0A8S3SGJ7</accession>
<dbReference type="AlphaFoldDB" id="A0A8S3SGJ7"/>
<sequence>MERYGARRLRMTIWETTRNGQLQTTHLGSILFILVMMDACVFCRVSLKNGEEITQLREKGCDTVNRASQIRNGTIDSKAVYPSSVDINSEQNIAFVPDSLQTLLRALFSQNDSSVKVASVGQAIIQASRPRTLIAPLQIALSVQMHHHFGSRFLLDTLNTLGFASSYTEVQRFELNAAAAAHDRTDTQFGNGTFVQYIADNVDHNLRTLDGHGTFHGMGMIAAVTPGFRLDKAVPRLSPTLKEVSDLAKINIEYYKMQSKQSLQAEFATMNYEPNMIDTTWKLDLLSKVCWPLTCNRPSWSAIMHKVMDGDYPGRSSVVFLPMIDMNPSDLTYIKPGKEICFNYDGVQKETFDLRKQVVAVETTQVQETISESEIVSYGSEWVPDQDEDCENSSESSIEHHDEISTTSSNYRMARIDKRLEHSNTHNVSLIDNETNIPPSERSPDHYFLPVV</sequence>
<dbReference type="Proteomes" id="UP000683360">
    <property type="component" value="Unassembled WGS sequence"/>
</dbReference>
<gene>
    <name evidence="2" type="ORF">MEDL_33384</name>
</gene>
<comment type="caution">
    <text evidence="2">The sequence shown here is derived from an EMBL/GenBank/DDBJ whole genome shotgun (WGS) entry which is preliminary data.</text>
</comment>
<evidence type="ECO:0000313" key="3">
    <source>
        <dbReference type="Proteomes" id="UP000683360"/>
    </source>
</evidence>